<feature type="compositionally biased region" description="Polar residues" evidence="1">
    <location>
        <begin position="99"/>
        <end position="111"/>
    </location>
</feature>
<organism evidence="2 3">
    <name type="scientific">Araneus ventricosus</name>
    <name type="common">Orbweaver spider</name>
    <name type="synonym">Epeira ventricosa</name>
    <dbReference type="NCBI Taxonomy" id="182803"/>
    <lineage>
        <taxon>Eukaryota</taxon>
        <taxon>Metazoa</taxon>
        <taxon>Ecdysozoa</taxon>
        <taxon>Arthropoda</taxon>
        <taxon>Chelicerata</taxon>
        <taxon>Arachnida</taxon>
        <taxon>Araneae</taxon>
        <taxon>Araneomorphae</taxon>
        <taxon>Entelegynae</taxon>
        <taxon>Araneoidea</taxon>
        <taxon>Araneidae</taxon>
        <taxon>Araneus</taxon>
    </lineage>
</organism>
<protein>
    <submittedName>
        <fullName evidence="2">Uncharacterized protein</fullName>
    </submittedName>
</protein>
<evidence type="ECO:0000313" key="3">
    <source>
        <dbReference type="Proteomes" id="UP000499080"/>
    </source>
</evidence>
<evidence type="ECO:0000256" key="1">
    <source>
        <dbReference type="SAM" id="MobiDB-lite"/>
    </source>
</evidence>
<dbReference type="Proteomes" id="UP000499080">
    <property type="component" value="Unassembled WGS sequence"/>
</dbReference>
<keyword evidence="3" id="KW-1185">Reference proteome</keyword>
<comment type="caution">
    <text evidence="2">The sequence shown here is derived from an EMBL/GenBank/DDBJ whole genome shotgun (WGS) entry which is preliminary data.</text>
</comment>
<feature type="region of interest" description="Disordered" evidence="1">
    <location>
        <begin position="97"/>
        <end position="135"/>
    </location>
</feature>
<proteinExistence type="predicted"/>
<dbReference type="AlphaFoldDB" id="A0A4Y2H9I3"/>
<sequence length="135" mass="15551">MIGLLDQFFSCIIDINEKIGLYAARLQKIIADLLDCSEKITSKYQAFQNIRFLPDCFGAIVQTICTWPDDQLAFDQVLNELIAEETRLEQCSRDHEQFALNSATPSRTGTRNRSEANRPQYKVKKYNMTGYSDRD</sequence>
<gene>
    <name evidence="2" type="ORF">AVEN_272803_1</name>
</gene>
<dbReference type="OrthoDB" id="6437744at2759"/>
<reference evidence="2 3" key="1">
    <citation type="journal article" date="2019" name="Sci. Rep.">
        <title>Orb-weaving spider Araneus ventricosus genome elucidates the spidroin gene catalogue.</title>
        <authorList>
            <person name="Kono N."/>
            <person name="Nakamura H."/>
            <person name="Ohtoshi R."/>
            <person name="Moran D.A.P."/>
            <person name="Shinohara A."/>
            <person name="Yoshida Y."/>
            <person name="Fujiwara M."/>
            <person name="Mori M."/>
            <person name="Tomita M."/>
            <person name="Arakawa K."/>
        </authorList>
    </citation>
    <scope>NUCLEOTIDE SEQUENCE [LARGE SCALE GENOMIC DNA]</scope>
</reference>
<name>A0A4Y2H9I3_ARAVE</name>
<dbReference type="EMBL" id="BGPR01001791">
    <property type="protein sequence ID" value="GBM61939.1"/>
    <property type="molecule type" value="Genomic_DNA"/>
</dbReference>
<accession>A0A4Y2H9I3</accession>
<evidence type="ECO:0000313" key="2">
    <source>
        <dbReference type="EMBL" id="GBM61939.1"/>
    </source>
</evidence>